<reference evidence="1" key="1">
    <citation type="journal article" date="2021" name="PeerJ">
        <title>A comparison of fourteen fully characterized mammalian-associated Campylobacter fetus isolates suggests that loss of defense mechanisms contribute to high genomic plasticity and subspecies evolution.</title>
        <authorList>
            <person name="Nadin-Davis S.A."/>
            <person name="Chmara J."/>
            <person name="Carrillo C.D."/>
            <person name="Amoako K."/>
            <person name="Goji N."/>
            <person name="Duceppe M.O."/>
            <person name="Devenish J."/>
        </authorList>
    </citation>
    <scope>NUCLEOTIDE SEQUENCE</scope>
    <source>
        <plasmid evidence="1">pCFVi_ADRI545_P1</plasmid>
    </source>
</reference>
<accession>A0A7D7Q0B9</accession>
<keyword evidence="1" id="KW-0614">Plasmid</keyword>
<geneLocation type="plasmid" evidence="1">
    <name>pCFVi_ADRI545_P1</name>
</geneLocation>
<proteinExistence type="predicted"/>
<dbReference type="AlphaFoldDB" id="A0A7D7Q0B9"/>
<sequence length="141" mass="16465">MILEEKVELLTNIVLYDDKIARLVLSCSLGIGAYNAILDIMDNFDKKPFGSYNFYDIEREFEKIGVDRQTLKHILIIFYSERRFINTLTNYLKTNYESFGNVSYELETMYNDLVANLHERSVFLRLWKGGSVSRPPCKTSV</sequence>
<evidence type="ECO:0000313" key="1">
    <source>
        <dbReference type="EMBL" id="QMS61980.1"/>
    </source>
</evidence>
<dbReference type="EMBL" id="CP059438">
    <property type="protein sequence ID" value="QMS61980.1"/>
    <property type="molecule type" value="Genomic_DNA"/>
</dbReference>
<protein>
    <submittedName>
        <fullName evidence="1">Uncharacterized protein</fullName>
    </submittedName>
</protein>
<gene>
    <name evidence="1" type="ORF">GZ988_010845</name>
</gene>
<dbReference type="RefSeq" id="WP_065842453.1">
    <property type="nucleotide sequence ID" value="NZ_CP059438.1"/>
</dbReference>
<organism evidence="1">
    <name type="scientific">Campylobacter fetus</name>
    <dbReference type="NCBI Taxonomy" id="196"/>
    <lineage>
        <taxon>Bacteria</taxon>
        <taxon>Pseudomonadati</taxon>
        <taxon>Campylobacterota</taxon>
        <taxon>Epsilonproteobacteria</taxon>
        <taxon>Campylobacterales</taxon>
        <taxon>Campylobacteraceae</taxon>
        <taxon>Campylobacter</taxon>
    </lineage>
</organism>
<name>A0A7D7Q0B9_CAMFE</name>